<dbReference type="Proteomes" id="UP000092871">
    <property type="component" value="Unassembled WGS sequence"/>
</dbReference>
<comment type="subcellular location">
    <subcellularLocation>
        <location evidence="1">Cell membrane</location>
        <topology evidence="1">Multi-pass membrane protein</topology>
    </subcellularLocation>
</comment>
<dbReference type="GO" id="GO:0005886">
    <property type="term" value="C:plasma membrane"/>
    <property type="evidence" value="ECO:0007669"/>
    <property type="project" value="UniProtKB-SubCell"/>
</dbReference>
<evidence type="ECO:0000256" key="6">
    <source>
        <dbReference type="SAM" id="Phobius"/>
    </source>
</evidence>
<accession>A0A1C3JN91</accession>
<dbReference type="PANTHER" id="PTHR30485">
    <property type="entry name" value="NI/FE-HYDROGENASE 1 B-TYPE CYTOCHROME SUBUNIT"/>
    <property type="match status" value="1"/>
</dbReference>
<dbReference type="PANTHER" id="PTHR30485:SF2">
    <property type="entry name" value="BLL0597 PROTEIN"/>
    <property type="match status" value="1"/>
</dbReference>
<dbReference type="Proteomes" id="UP000092840">
    <property type="component" value="Unassembled WGS sequence"/>
</dbReference>
<keyword evidence="10" id="KW-1185">Reference proteome</keyword>
<dbReference type="Pfam" id="PF01292">
    <property type="entry name" value="Ni_hydr_CYTB"/>
    <property type="match status" value="1"/>
</dbReference>
<keyword evidence="3 6" id="KW-0812">Transmembrane</keyword>
<dbReference type="AlphaFoldDB" id="A0A1C3JN91"/>
<evidence type="ECO:0000313" key="9">
    <source>
        <dbReference type="EMBL" id="SBT20337.1"/>
    </source>
</evidence>
<evidence type="ECO:0000256" key="4">
    <source>
        <dbReference type="ARBA" id="ARBA00022989"/>
    </source>
</evidence>
<organism evidence="8 11">
    <name type="scientific">Marinomonas gallaica</name>
    <dbReference type="NCBI Taxonomy" id="1806667"/>
    <lineage>
        <taxon>Bacteria</taxon>
        <taxon>Pseudomonadati</taxon>
        <taxon>Pseudomonadota</taxon>
        <taxon>Gammaproteobacteria</taxon>
        <taxon>Oceanospirillales</taxon>
        <taxon>Oceanospirillaceae</taxon>
        <taxon>Marinomonas</taxon>
    </lineage>
</organism>
<gene>
    <name evidence="8" type="ORF">MGA5115_00702</name>
    <name evidence="9" type="ORF">MGA5116_00920</name>
</gene>
<feature type="transmembrane region" description="Helical" evidence="6">
    <location>
        <begin position="12"/>
        <end position="31"/>
    </location>
</feature>
<evidence type="ECO:0000256" key="5">
    <source>
        <dbReference type="ARBA" id="ARBA00023136"/>
    </source>
</evidence>
<dbReference type="SUPFAM" id="SSF81342">
    <property type="entry name" value="Transmembrane di-heme cytochromes"/>
    <property type="match status" value="1"/>
</dbReference>
<keyword evidence="5 6" id="KW-0472">Membrane</keyword>
<dbReference type="GO" id="GO:0020037">
    <property type="term" value="F:heme binding"/>
    <property type="evidence" value="ECO:0007669"/>
    <property type="project" value="TreeGrafter"/>
</dbReference>
<keyword evidence="4 6" id="KW-1133">Transmembrane helix</keyword>
<feature type="transmembrane region" description="Helical" evidence="6">
    <location>
        <begin position="99"/>
        <end position="117"/>
    </location>
</feature>
<dbReference type="InterPro" id="IPR011577">
    <property type="entry name" value="Cyt_b561_bac/Ni-Hgenase"/>
</dbReference>
<evidence type="ECO:0000313" key="8">
    <source>
        <dbReference type="EMBL" id="SBT16621.1"/>
    </source>
</evidence>
<feature type="domain" description="Cytochrome b561 bacterial/Ni-hydrogenase" evidence="7">
    <location>
        <begin position="8"/>
        <end position="183"/>
    </location>
</feature>
<feature type="transmembrane region" description="Helical" evidence="6">
    <location>
        <begin position="43"/>
        <end position="61"/>
    </location>
</feature>
<dbReference type="GO" id="GO:0022904">
    <property type="term" value="P:respiratory electron transport chain"/>
    <property type="evidence" value="ECO:0007669"/>
    <property type="project" value="InterPro"/>
</dbReference>
<evidence type="ECO:0000313" key="10">
    <source>
        <dbReference type="Proteomes" id="UP000092840"/>
    </source>
</evidence>
<dbReference type="GO" id="GO:0009055">
    <property type="term" value="F:electron transfer activity"/>
    <property type="evidence" value="ECO:0007669"/>
    <property type="project" value="InterPro"/>
</dbReference>
<feature type="transmembrane region" description="Helical" evidence="6">
    <location>
        <begin position="149"/>
        <end position="167"/>
    </location>
</feature>
<feature type="transmembrane region" description="Helical" evidence="6">
    <location>
        <begin position="200"/>
        <end position="219"/>
    </location>
</feature>
<evidence type="ECO:0000256" key="3">
    <source>
        <dbReference type="ARBA" id="ARBA00022692"/>
    </source>
</evidence>
<reference evidence="9 10" key="2">
    <citation type="submission" date="2016-06" db="EMBL/GenBank/DDBJ databases">
        <authorList>
            <person name="Rodrigo-Torres L."/>
            <person name="Arahal D.R."/>
        </authorList>
    </citation>
    <scope>NUCLEOTIDE SEQUENCE [LARGE SCALE GENOMIC DNA]</scope>
    <source>
        <strain evidence="9 10">CECT 5116</strain>
    </source>
</reference>
<dbReference type="Gene3D" id="1.20.950.20">
    <property type="entry name" value="Transmembrane di-heme cytochromes, Chain C"/>
    <property type="match status" value="1"/>
</dbReference>
<dbReference type="EMBL" id="FLRB01000006">
    <property type="protein sequence ID" value="SBT20337.1"/>
    <property type="molecule type" value="Genomic_DNA"/>
</dbReference>
<dbReference type="OrthoDB" id="196472at2"/>
<protein>
    <recommendedName>
        <fullName evidence="7">Cytochrome b561 bacterial/Ni-hydrogenase domain-containing protein</fullName>
    </recommendedName>
</protein>
<evidence type="ECO:0000256" key="2">
    <source>
        <dbReference type="ARBA" id="ARBA00022475"/>
    </source>
</evidence>
<evidence type="ECO:0000313" key="11">
    <source>
        <dbReference type="Proteomes" id="UP000092871"/>
    </source>
</evidence>
<dbReference type="InterPro" id="IPR016174">
    <property type="entry name" value="Di-haem_cyt_TM"/>
</dbReference>
<evidence type="ECO:0000259" key="7">
    <source>
        <dbReference type="Pfam" id="PF01292"/>
    </source>
</evidence>
<evidence type="ECO:0000256" key="1">
    <source>
        <dbReference type="ARBA" id="ARBA00004651"/>
    </source>
</evidence>
<name>A0A1C3JN91_9GAMM</name>
<dbReference type="InterPro" id="IPR051542">
    <property type="entry name" value="Hydrogenase_cytochrome"/>
</dbReference>
<keyword evidence="2" id="KW-1003">Cell membrane</keyword>
<dbReference type="RefSeq" id="WP_139084478.1">
    <property type="nucleotide sequence ID" value="NZ_CP187511.1"/>
</dbReference>
<sequence length="221" mass="24921">MQAQKVLVWDWPVRLMHWSLVILFTGLIITGKSDGDFMELHFYFGYGLSAVIIARVIYGFIGSDFARFKQFIYHPVDVFKYSKTLLIGKGEEYLGHNPVGGVMVILLLLALTAQWGSGLFTSDEIFWFGPFYGSISDEMTAQLGSVHHFLPNILLALVALHILAVLYHEVRFKERLVAAMLHGKKLKRGESNETIQTPRVGAVLSLGLGLAWLVWLWNIPV</sequence>
<proteinExistence type="predicted"/>
<dbReference type="EMBL" id="FLRA01000003">
    <property type="protein sequence ID" value="SBT16621.1"/>
    <property type="molecule type" value="Genomic_DNA"/>
</dbReference>
<reference evidence="8 11" key="1">
    <citation type="submission" date="2016-06" db="EMBL/GenBank/DDBJ databases">
        <authorList>
            <person name="Kjaerup R.B."/>
            <person name="Dalgaard T.S."/>
            <person name="Juul-Madsen H.R."/>
        </authorList>
    </citation>
    <scope>NUCLEOTIDE SEQUENCE [LARGE SCALE GENOMIC DNA]</scope>
    <source>
        <strain evidence="8 11">CECT 5115</strain>
    </source>
</reference>